<comment type="caution">
    <text evidence="1">The sequence shown here is derived from an EMBL/GenBank/DDBJ whole genome shotgun (WGS) entry which is preliminary data.</text>
</comment>
<sequence>MDRLQFCCGECDELNAKNPESSVSKNTRCPRSSQRVLCLSTIPTDYVVGWIVDLRKTINKETVSMPDWLDDDAADMIGAGPSRNRGVFAYAEGRDGSSGST</sequence>
<dbReference type="Proteomes" id="UP001630127">
    <property type="component" value="Unassembled WGS sequence"/>
</dbReference>
<dbReference type="EMBL" id="JBJUIK010000015">
    <property type="protein sequence ID" value="KAL3502682.1"/>
    <property type="molecule type" value="Genomic_DNA"/>
</dbReference>
<protein>
    <submittedName>
        <fullName evidence="1">Uncharacterized protein</fullName>
    </submittedName>
</protein>
<dbReference type="AlphaFoldDB" id="A0ABD2Y9Y7"/>
<accession>A0ABD2Y9Y7</accession>
<evidence type="ECO:0000313" key="2">
    <source>
        <dbReference type="Proteomes" id="UP001630127"/>
    </source>
</evidence>
<gene>
    <name evidence="1" type="ORF">ACH5RR_037131</name>
</gene>
<reference evidence="1 2" key="1">
    <citation type="submission" date="2024-11" db="EMBL/GenBank/DDBJ databases">
        <title>A near-complete genome assembly of Cinchona calisaya.</title>
        <authorList>
            <person name="Lian D.C."/>
            <person name="Zhao X.W."/>
            <person name="Wei L."/>
        </authorList>
    </citation>
    <scope>NUCLEOTIDE SEQUENCE [LARGE SCALE GENOMIC DNA]</scope>
    <source>
        <tissue evidence="1">Nenye</tissue>
    </source>
</reference>
<keyword evidence="2" id="KW-1185">Reference proteome</keyword>
<evidence type="ECO:0000313" key="1">
    <source>
        <dbReference type="EMBL" id="KAL3502682.1"/>
    </source>
</evidence>
<proteinExistence type="predicted"/>
<name>A0ABD2Y9Y7_9GENT</name>
<organism evidence="1 2">
    <name type="scientific">Cinchona calisaya</name>
    <dbReference type="NCBI Taxonomy" id="153742"/>
    <lineage>
        <taxon>Eukaryota</taxon>
        <taxon>Viridiplantae</taxon>
        <taxon>Streptophyta</taxon>
        <taxon>Embryophyta</taxon>
        <taxon>Tracheophyta</taxon>
        <taxon>Spermatophyta</taxon>
        <taxon>Magnoliopsida</taxon>
        <taxon>eudicotyledons</taxon>
        <taxon>Gunneridae</taxon>
        <taxon>Pentapetalae</taxon>
        <taxon>asterids</taxon>
        <taxon>lamiids</taxon>
        <taxon>Gentianales</taxon>
        <taxon>Rubiaceae</taxon>
        <taxon>Cinchonoideae</taxon>
        <taxon>Cinchoneae</taxon>
        <taxon>Cinchona</taxon>
    </lineage>
</organism>